<evidence type="ECO:0008006" key="5">
    <source>
        <dbReference type="Google" id="ProtNLM"/>
    </source>
</evidence>
<dbReference type="Proteomes" id="UP000016412">
    <property type="component" value="Unassembled WGS sequence"/>
</dbReference>
<protein>
    <recommendedName>
        <fullName evidence="5">Lipoprotein</fullName>
    </recommendedName>
</protein>
<evidence type="ECO:0000313" key="3">
    <source>
        <dbReference type="Proteomes" id="UP000016412"/>
    </source>
</evidence>
<evidence type="ECO:0000313" key="2">
    <source>
        <dbReference type="EMBL" id="ERK00154.1"/>
    </source>
</evidence>
<organism evidence="1 3">
    <name type="scientific">Treponema socranskii subsp. socranskii VPI DR56BR1116 = ATCC 35536</name>
    <dbReference type="NCBI Taxonomy" id="1125725"/>
    <lineage>
        <taxon>Bacteria</taxon>
        <taxon>Pseudomonadati</taxon>
        <taxon>Spirochaetota</taxon>
        <taxon>Spirochaetia</taxon>
        <taxon>Spirochaetales</taxon>
        <taxon>Treponemataceae</taxon>
        <taxon>Treponema</taxon>
    </lineage>
</organism>
<dbReference type="Proteomes" id="UP000016646">
    <property type="component" value="Unassembled WGS sequence"/>
</dbReference>
<dbReference type="OrthoDB" id="360550at2"/>
<dbReference type="eggNOG" id="ENOG502ZYCW">
    <property type="taxonomic scope" value="Bacteria"/>
</dbReference>
<comment type="caution">
    <text evidence="1">The sequence shown here is derived from an EMBL/GenBank/DDBJ whole genome shotgun (WGS) entry which is preliminary data.</text>
</comment>
<dbReference type="STRING" id="1125725.HMPREF1325_0835"/>
<keyword evidence="4" id="KW-1185">Reference proteome</keyword>
<accession>U2MLN3</accession>
<dbReference type="EMBL" id="AVQI01000068">
    <property type="protein sequence ID" value="ERK00154.1"/>
    <property type="molecule type" value="Genomic_DNA"/>
</dbReference>
<name>U2MLN3_TRESO</name>
<dbReference type="EMBL" id="AUZJ01000023">
    <property type="protein sequence ID" value="ERF60907.1"/>
    <property type="molecule type" value="Genomic_DNA"/>
</dbReference>
<dbReference type="PROSITE" id="PS51257">
    <property type="entry name" value="PROKAR_LIPOPROTEIN"/>
    <property type="match status" value="1"/>
</dbReference>
<dbReference type="PATRIC" id="fig|1125725.3.peg.1086"/>
<reference evidence="3 4" key="1">
    <citation type="submission" date="2013-08" db="EMBL/GenBank/DDBJ databases">
        <authorList>
            <person name="Durkin A.S."/>
            <person name="Haft D.R."/>
            <person name="McCorrison J."/>
            <person name="Torralba M."/>
            <person name="Gillis M."/>
            <person name="Haft D.H."/>
            <person name="Methe B."/>
            <person name="Sutton G."/>
            <person name="Nelson K.E."/>
        </authorList>
    </citation>
    <scope>NUCLEOTIDE SEQUENCE [LARGE SCALE GENOMIC DNA]</scope>
    <source>
        <strain evidence="2 4">ATCC 35536</strain>
        <strain evidence="1 3">VPI DR56BR1116</strain>
    </source>
</reference>
<proteinExistence type="predicted"/>
<dbReference type="AlphaFoldDB" id="U2MLN3"/>
<evidence type="ECO:0000313" key="4">
    <source>
        <dbReference type="Proteomes" id="UP000016646"/>
    </source>
</evidence>
<sequence length="377" mass="40391">MKRTFPILIIFSALACAVFFTGCQDVIFAKIMGEVELEDATITGRVNAIVRCKLGSDEYLFIQNGRVYGKPASSVSHGDWNTMSDGLPKLSYDYYNKKFNGIYIYQLASTPTTLYAIGTSIYENTEDGENTAGSRYLYYFDTGSKTWRKTHDNDVTGTSGNTTIFCTNTRDTTKRKAYIRMNKNVYALNDSPVSDATCIATTAETSALGDAPGESTVSAAYTASGIYFFNSCAATNETSVPATYVYWASGSTLKYAASGTNASSGTSAVNCSVNITSIAVTSDAILLGTNGRGLKKTTNASGIPGTSLPNFSTNADSALGSPYIIPALLCIDSSLSETGATLYASADFKRKSSSSGGTYKDVGLWSYYPSRGNWNRE</sequence>
<dbReference type="RefSeq" id="WP_021330122.1">
    <property type="nucleotide sequence ID" value="NZ_AUZJ01000023.1"/>
</dbReference>
<gene>
    <name evidence="2" type="ORF">HMPREF0860_2125</name>
    <name evidence="1" type="ORF">HMPREF1325_0835</name>
</gene>
<evidence type="ECO:0000313" key="1">
    <source>
        <dbReference type="EMBL" id="ERF60907.1"/>
    </source>
</evidence>